<keyword evidence="4" id="KW-0378">Hydrolase</keyword>
<protein>
    <submittedName>
        <fullName evidence="4">Alpha/beta hydrolase</fullName>
    </submittedName>
</protein>
<dbReference type="InterPro" id="IPR029058">
    <property type="entry name" value="AB_hydrolase_fold"/>
</dbReference>
<keyword evidence="5" id="KW-1185">Reference proteome</keyword>
<dbReference type="GO" id="GO:0004301">
    <property type="term" value="F:epoxide hydrolase activity"/>
    <property type="evidence" value="ECO:0007669"/>
    <property type="project" value="TreeGrafter"/>
</dbReference>
<dbReference type="EMBL" id="CP029553">
    <property type="protein sequence ID" value="AWN45315.1"/>
    <property type="molecule type" value="Genomic_DNA"/>
</dbReference>
<dbReference type="AlphaFoldDB" id="A0A2U8WGF2"/>
<feature type="signal peptide" evidence="2">
    <location>
        <begin position="1"/>
        <end position="48"/>
    </location>
</feature>
<evidence type="ECO:0000256" key="2">
    <source>
        <dbReference type="SAM" id="SignalP"/>
    </source>
</evidence>
<dbReference type="InterPro" id="IPR000073">
    <property type="entry name" value="AB_hydrolase_1"/>
</dbReference>
<feature type="domain" description="AB hydrolase-1" evidence="3">
    <location>
        <begin position="57"/>
        <end position="281"/>
    </location>
</feature>
<keyword evidence="2" id="KW-0732">Signal</keyword>
<evidence type="ECO:0000313" key="5">
    <source>
        <dbReference type="Proteomes" id="UP000245444"/>
    </source>
</evidence>
<dbReference type="Proteomes" id="UP000245444">
    <property type="component" value="Chromosome"/>
</dbReference>
<accession>A0A2U8WGF2</accession>
<dbReference type="SUPFAM" id="SSF53474">
    <property type="entry name" value="alpha/beta-Hydrolases"/>
    <property type="match status" value="1"/>
</dbReference>
<organism evidence="4 5">
    <name type="scientific">Methylobacterium terrae</name>
    <dbReference type="NCBI Taxonomy" id="2202827"/>
    <lineage>
        <taxon>Bacteria</taxon>
        <taxon>Pseudomonadati</taxon>
        <taxon>Pseudomonadota</taxon>
        <taxon>Alphaproteobacteria</taxon>
        <taxon>Hyphomicrobiales</taxon>
        <taxon>Methylobacteriaceae</taxon>
        <taxon>Methylobacterium</taxon>
    </lineage>
</organism>
<dbReference type="PROSITE" id="PS51318">
    <property type="entry name" value="TAT"/>
    <property type="match status" value="1"/>
</dbReference>
<feature type="chain" id="PRO_5015848600" evidence="2">
    <location>
        <begin position="49"/>
        <end position="288"/>
    </location>
</feature>
<dbReference type="PANTHER" id="PTHR42977">
    <property type="entry name" value="HYDROLASE-RELATED"/>
    <property type="match status" value="1"/>
</dbReference>
<sequence>MDLGGFPATTASRTNSRRKQSVTVNRRTALAGVSALGAAALATGTAQAQGAAPKTYVLVHGAYGGGWIWRDVAAGLRRQGHRVFTPTQTGLGERGHLLSRQITVDTHIEDVASVIAFEDLRDVVLVGHSYGGMAVTGVADRMTDRIRRIVYLDALIPENGDTAFTILPAGMADARRKAAVEQGAGVALPVPGPEAFPIPAGPAKDWFMQRLRPHPIGTYESPVRLTKPAGAGLAVTYVAYTAPALASIEPSRQRAKAKAGWEYRELAVPHDVEVPNPEKVVEVLAGAG</sequence>
<evidence type="ECO:0000313" key="4">
    <source>
        <dbReference type="EMBL" id="AWN45315.1"/>
    </source>
</evidence>
<dbReference type="InterPro" id="IPR051340">
    <property type="entry name" value="Haloalkane_dehalogenase"/>
</dbReference>
<dbReference type="KEGG" id="mtea:DK419_02400"/>
<evidence type="ECO:0000256" key="1">
    <source>
        <dbReference type="SAM" id="MobiDB-lite"/>
    </source>
</evidence>
<dbReference type="PANTHER" id="PTHR42977:SF1">
    <property type="entry name" value="BLR6576 PROTEIN"/>
    <property type="match status" value="1"/>
</dbReference>
<dbReference type="InterPro" id="IPR006311">
    <property type="entry name" value="TAT_signal"/>
</dbReference>
<dbReference type="Pfam" id="PF12697">
    <property type="entry name" value="Abhydrolase_6"/>
    <property type="match status" value="1"/>
</dbReference>
<reference evidence="4 5" key="1">
    <citation type="submission" date="2018-05" db="EMBL/GenBank/DDBJ databases">
        <title>Complete Genome Sequence of Methylobacterium sp. 17Sr1-28.</title>
        <authorList>
            <person name="Srinivasan S."/>
        </authorList>
    </citation>
    <scope>NUCLEOTIDE SEQUENCE [LARGE SCALE GENOMIC DNA]</scope>
    <source>
        <strain evidence="4 5">17Sr1-28</strain>
    </source>
</reference>
<feature type="region of interest" description="Disordered" evidence="1">
    <location>
        <begin position="1"/>
        <end position="23"/>
    </location>
</feature>
<name>A0A2U8WGF2_9HYPH</name>
<dbReference type="OrthoDB" id="9814966at2"/>
<dbReference type="Gene3D" id="3.40.50.1820">
    <property type="entry name" value="alpha/beta hydrolase"/>
    <property type="match status" value="1"/>
</dbReference>
<evidence type="ECO:0000259" key="3">
    <source>
        <dbReference type="Pfam" id="PF12697"/>
    </source>
</evidence>
<proteinExistence type="predicted"/>
<gene>
    <name evidence="4" type="ORF">DK419_02400</name>
</gene>